<evidence type="ECO:0000256" key="8">
    <source>
        <dbReference type="ARBA" id="ARBA00023157"/>
    </source>
</evidence>
<evidence type="ECO:0000256" key="6">
    <source>
        <dbReference type="ARBA" id="ARBA00022989"/>
    </source>
</evidence>
<feature type="repeat" description="ANK" evidence="13">
    <location>
        <begin position="685"/>
        <end position="717"/>
    </location>
</feature>
<evidence type="ECO:0000256" key="7">
    <source>
        <dbReference type="ARBA" id="ARBA00023136"/>
    </source>
</evidence>
<comment type="subcellular location">
    <subcellularLocation>
        <location evidence="2">Cell membrane</location>
        <topology evidence="2">Multi-pass membrane protein</topology>
    </subcellularLocation>
    <subcellularLocation>
        <location evidence="1">Membrane</location>
        <location evidence="1">Caveola</location>
        <topology evidence="1">Multi-pass membrane protein</topology>
    </subcellularLocation>
</comment>
<keyword evidence="7" id="KW-0472">Membrane</keyword>
<dbReference type="GO" id="GO:0005901">
    <property type="term" value="C:caveola"/>
    <property type="evidence" value="ECO:0007669"/>
    <property type="project" value="UniProtKB-SubCell"/>
</dbReference>
<dbReference type="SMART" id="SM00248">
    <property type="entry name" value="ANK"/>
    <property type="match status" value="3"/>
</dbReference>
<accession>A0A8J2JFZ4</accession>
<feature type="compositionally biased region" description="Basic residues" evidence="14">
    <location>
        <begin position="425"/>
        <end position="436"/>
    </location>
</feature>
<dbReference type="InterPro" id="IPR002159">
    <property type="entry name" value="CD36_fam"/>
</dbReference>
<feature type="compositionally biased region" description="Polar residues" evidence="14">
    <location>
        <begin position="287"/>
        <end position="301"/>
    </location>
</feature>
<feature type="region of interest" description="Disordered" evidence="14">
    <location>
        <begin position="536"/>
        <end position="593"/>
    </location>
</feature>
<feature type="region of interest" description="Disordered" evidence="14">
    <location>
        <begin position="59"/>
        <end position="78"/>
    </location>
</feature>
<gene>
    <name evidence="15" type="ORF">AFUS01_LOCUS8287</name>
</gene>
<dbReference type="PANTHER" id="PTHR11923:SF110">
    <property type="entry name" value="SCAVENGER RECEPTOR CLASS B MEMBER 1"/>
    <property type="match status" value="1"/>
</dbReference>
<feature type="compositionally biased region" description="Low complexity" evidence="14">
    <location>
        <begin position="314"/>
        <end position="326"/>
    </location>
</feature>
<dbReference type="EMBL" id="CAJVCH010057338">
    <property type="protein sequence ID" value="CAG7718931.1"/>
    <property type="molecule type" value="Genomic_DNA"/>
</dbReference>
<keyword evidence="16" id="KW-1185">Reference proteome</keyword>
<dbReference type="Proteomes" id="UP000708208">
    <property type="component" value="Unassembled WGS sequence"/>
</dbReference>
<evidence type="ECO:0000256" key="3">
    <source>
        <dbReference type="ARBA" id="ARBA00010532"/>
    </source>
</evidence>
<dbReference type="GO" id="GO:0005737">
    <property type="term" value="C:cytoplasm"/>
    <property type="evidence" value="ECO:0007669"/>
    <property type="project" value="TreeGrafter"/>
</dbReference>
<dbReference type="PANTHER" id="PTHR11923">
    <property type="entry name" value="SCAVENGER RECEPTOR CLASS B TYPE-1 SR-B1"/>
    <property type="match status" value="1"/>
</dbReference>
<evidence type="ECO:0000256" key="1">
    <source>
        <dbReference type="ARBA" id="ARBA00004189"/>
    </source>
</evidence>
<dbReference type="PROSITE" id="PS50297">
    <property type="entry name" value="ANK_REP_REGION"/>
    <property type="match status" value="2"/>
</dbReference>
<feature type="region of interest" description="Disordered" evidence="14">
    <location>
        <begin position="287"/>
        <end position="354"/>
    </location>
</feature>
<keyword evidence="9" id="KW-0675">Receptor</keyword>
<keyword evidence="10" id="KW-0325">Glycoprotein</keyword>
<evidence type="ECO:0000256" key="4">
    <source>
        <dbReference type="ARBA" id="ARBA00022475"/>
    </source>
</evidence>
<feature type="repeat" description="ANK" evidence="13">
    <location>
        <begin position="718"/>
        <end position="750"/>
    </location>
</feature>
<dbReference type="GO" id="GO:0005044">
    <property type="term" value="F:scavenger receptor activity"/>
    <property type="evidence" value="ECO:0007669"/>
    <property type="project" value="TreeGrafter"/>
</dbReference>
<dbReference type="OrthoDB" id="18585at2759"/>
<proteinExistence type="inferred from homology"/>
<feature type="region of interest" description="Disordered" evidence="14">
    <location>
        <begin position="459"/>
        <end position="515"/>
    </location>
</feature>
<dbReference type="Pfam" id="PF12796">
    <property type="entry name" value="Ank_2"/>
    <property type="match status" value="1"/>
</dbReference>
<evidence type="ECO:0000256" key="13">
    <source>
        <dbReference type="PROSITE-ProRule" id="PRU00023"/>
    </source>
</evidence>
<evidence type="ECO:0000256" key="9">
    <source>
        <dbReference type="ARBA" id="ARBA00023170"/>
    </source>
</evidence>
<feature type="compositionally biased region" description="Basic and acidic residues" evidence="14">
    <location>
        <begin position="468"/>
        <end position="491"/>
    </location>
</feature>
<feature type="compositionally biased region" description="Polar residues" evidence="14">
    <location>
        <begin position="536"/>
        <end position="545"/>
    </location>
</feature>
<dbReference type="PROSITE" id="PS50088">
    <property type="entry name" value="ANK_REPEAT"/>
    <property type="match status" value="2"/>
</dbReference>
<evidence type="ECO:0000256" key="14">
    <source>
        <dbReference type="SAM" id="MobiDB-lite"/>
    </source>
</evidence>
<feature type="region of interest" description="Disordered" evidence="14">
    <location>
        <begin position="1"/>
        <end position="22"/>
    </location>
</feature>
<evidence type="ECO:0000313" key="15">
    <source>
        <dbReference type="EMBL" id="CAG7718931.1"/>
    </source>
</evidence>
<evidence type="ECO:0000256" key="11">
    <source>
        <dbReference type="ARBA" id="ARBA00040821"/>
    </source>
</evidence>
<name>A0A8J2JFZ4_9HEXA</name>
<keyword evidence="5" id="KW-0812">Transmembrane</keyword>
<feature type="compositionally biased region" description="Polar residues" evidence="14">
    <location>
        <begin position="327"/>
        <end position="341"/>
    </location>
</feature>
<keyword evidence="8" id="KW-1015">Disulfide bond</keyword>
<keyword evidence="13" id="KW-0040">ANK repeat</keyword>
<reference evidence="15" key="1">
    <citation type="submission" date="2021-06" db="EMBL/GenBank/DDBJ databases">
        <authorList>
            <person name="Hodson N. C."/>
            <person name="Mongue J. A."/>
            <person name="Jaron S. K."/>
        </authorList>
    </citation>
    <scope>NUCLEOTIDE SEQUENCE</scope>
</reference>
<evidence type="ECO:0000256" key="12">
    <source>
        <dbReference type="ARBA" id="ARBA00042244"/>
    </source>
</evidence>
<keyword evidence="4" id="KW-1003">Cell membrane</keyword>
<dbReference type="Pfam" id="PF01130">
    <property type="entry name" value="CD36"/>
    <property type="match status" value="1"/>
</dbReference>
<sequence>MTTNWLIQHSSPPVDPDPNSSCPAAASSNNNYYYSCNNYYLSYSVWESFASHRQFRNSSSEMGSREEPTLEASCQTERVPASTYDEGLGVALAEISSQNTTTAVAAWIATSSQQLISPTAAGPNVTAFNTNAGIPVRVPMVVEVPPQNVPSSLPGAVGPYMYQPFQPSYSQVHFPPGHPPPGWPGESMRHFPIVPVPRYAAPDPRNFPYSNFYGPAPIEGNPDWTSNAAAHTQIGNQAHPQLVTPASTQLVTQARPQTITQTPSQILNQTYPHMGSQVNKNTYYYSTGSSLKSPEQATRSVSIIPQPSEPGPQPSSSKKQDIQSSKFNSVEISTFLPSEQPKSVKKKQIESRSNLTGRASIENIPIENAFESSSFTDAITFSHITPRTPGQSNSIMTHIVNPALADNDKETVENDKKNASESSSKIRKKSAPIKKKQITETKMSFKTPIGHVKVVSSNKRKRLPEGVSHIDEPSAEHTDNIDRTGVSEKKLGPGTKKKKSKAELVTPMPDMLSDDETRKDKATMLNKLRYRLRSAFAQSKTTPSNKVEKEMNVSPGSASTGKTKGKVKKGKKPKTSRSLGSTPNGKALLSPLVSKGTYSPDIVSPRSLGSGNDSIDSSNDKMPALDIHFSAEKENEILVKMRSWTLNKLEGETVLHRAATLGLPDVVSYCMSRQIMLNPNCVNNHGYSPLHDACVHGHEKVVEALLTFRAGPSKKAPGGVRPLHLAAKHGHLEIVKLLLSRGADPNLKTEKGESVFDIAEHSVKVFLSSSPSPGEPAPAPAASLTDQSMTDTSENYLLVSVETSKLCYSRESPLSIDKISYSRVLCPVKLECYSPVSVSSLLAILNFARANDSWRWNPSRVQPGEVFVTVYLFNVTNPVDTIGGGKPILAEVGPYVYREHRERFDISSTLMNTVKFRERKTYEFVPELSQGSENDVLNFVNIPMVSAIPNLFRVPFVGIGMIAQILKAGEKLVKENIRLGDILYEGVSVQVYIDILKALKQDIPPEMEGGKFGVFRVKNGTDEGMLEVQANPDYLNEVGDVVSWKNLTKLNFWNSDKCNSLKGRTDGTVFPPGITKSSVLEFFNPEACRSLSLVYERDQEVHGVLGYRFKFPDSMLEDPEKNYDNICYCTEYDELDEDYSVCPKRGVMDLSPCREDAPVFSSFPHFLDADPLYLEGVEGMNPDREKHESYIVIEPKTGTVLRSSFKFQLNIQTDSLKKIQALKEIPGYMFPVLWLEYAFTLSPEASESLNAEKDDPYTLSKIEVTETSSTQKNTIEVVAPQVTNPEPVPDSGISVFSFISVTLLIAASSSHYLL</sequence>
<evidence type="ECO:0000313" key="16">
    <source>
        <dbReference type="Proteomes" id="UP000708208"/>
    </source>
</evidence>
<dbReference type="Pfam" id="PF13857">
    <property type="entry name" value="Ank_5"/>
    <property type="match status" value="1"/>
</dbReference>
<feature type="region of interest" description="Disordered" evidence="14">
    <location>
        <begin position="406"/>
        <end position="436"/>
    </location>
</feature>
<comment type="similarity">
    <text evidence="3">Belongs to the CD36 family.</text>
</comment>
<feature type="compositionally biased region" description="Basic residues" evidence="14">
    <location>
        <begin position="563"/>
        <end position="575"/>
    </location>
</feature>
<evidence type="ECO:0000256" key="10">
    <source>
        <dbReference type="ARBA" id="ARBA00023180"/>
    </source>
</evidence>
<protein>
    <recommendedName>
        <fullName evidence="11">Scavenger receptor class B member 1</fullName>
    </recommendedName>
    <alternativeName>
        <fullName evidence="12">SR-BI</fullName>
    </alternativeName>
</protein>
<comment type="caution">
    <text evidence="15">The sequence shown here is derived from an EMBL/GenBank/DDBJ whole genome shotgun (WGS) entry which is preliminary data.</text>
</comment>
<dbReference type="InterPro" id="IPR002110">
    <property type="entry name" value="Ankyrin_rpt"/>
</dbReference>
<evidence type="ECO:0000256" key="5">
    <source>
        <dbReference type="ARBA" id="ARBA00022692"/>
    </source>
</evidence>
<organism evidence="15 16">
    <name type="scientific">Allacma fusca</name>
    <dbReference type="NCBI Taxonomy" id="39272"/>
    <lineage>
        <taxon>Eukaryota</taxon>
        <taxon>Metazoa</taxon>
        <taxon>Ecdysozoa</taxon>
        <taxon>Arthropoda</taxon>
        <taxon>Hexapoda</taxon>
        <taxon>Collembola</taxon>
        <taxon>Symphypleona</taxon>
        <taxon>Sminthuridae</taxon>
        <taxon>Allacma</taxon>
    </lineage>
</organism>
<feature type="region of interest" description="Disordered" evidence="14">
    <location>
        <begin position="767"/>
        <end position="786"/>
    </location>
</feature>
<evidence type="ECO:0000256" key="2">
    <source>
        <dbReference type="ARBA" id="ARBA00004651"/>
    </source>
</evidence>
<keyword evidence="6" id="KW-1133">Transmembrane helix</keyword>
<feature type="compositionally biased region" description="Basic and acidic residues" evidence="14">
    <location>
        <begin position="406"/>
        <end position="419"/>
    </location>
</feature>